<proteinExistence type="predicted"/>
<reference evidence="1 2" key="1">
    <citation type="journal article" date="2022" name="Plant J.">
        <title>Chromosome-level genome of Camellia lanceoleosa provides a valuable resource for understanding genome evolution and self-incompatibility.</title>
        <authorList>
            <person name="Gong W."/>
            <person name="Xiao S."/>
            <person name="Wang L."/>
            <person name="Liao Z."/>
            <person name="Chang Y."/>
            <person name="Mo W."/>
            <person name="Hu G."/>
            <person name="Li W."/>
            <person name="Zhao G."/>
            <person name="Zhu H."/>
            <person name="Hu X."/>
            <person name="Ji K."/>
            <person name="Xiang X."/>
            <person name="Song Q."/>
            <person name="Yuan D."/>
            <person name="Jin S."/>
            <person name="Zhang L."/>
        </authorList>
    </citation>
    <scope>NUCLEOTIDE SEQUENCE [LARGE SCALE GENOMIC DNA]</scope>
    <source>
        <strain evidence="1">SQ_2022a</strain>
    </source>
</reference>
<organism evidence="1 2">
    <name type="scientific">Camellia lanceoleosa</name>
    <dbReference type="NCBI Taxonomy" id="1840588"/>
    <lineage>
        <taxon>Eukaryota</taxon>
        <taxon>Viridiplantae</taxon>
        <taxon>Streptophyta</taxon>
        <taxon>Embryophyta</taxon>
        <taxon>Tracheophyta</taxon>
        <taxon>Spermatophyta</taxon>
        <taxon>Magnoliopsida</taxon>
        <taxon>eudicotyledons</taxon>
        <taxon>Gunneridae</taxon>
        <taxon>Pentapetalae</taxon>
        <taxon>asterids</taxon>
        <taxon>Ericales</taxon>
        <taxon>Theaceae</taxon>
        <taxon>Camellia</taxon>
    </lineage>
</organism>
<evidence type="ECO:0000313" key="2">
    <source>
        <dbReference type="Proteomes" id="UP001060215"/>
    </source>
</evidence>
<dbReference type="Proteomes" id="UP001060215">
    <property type="component" value="Chromosome 1"/>
</dbReference>
<gene>
    <name evidence="1" type="ORF">LOK49_LG01G00360</name>
</gene>
<evidence type="ECO:0000313" key="1">
    <source>
        <dbReference type="EMBL" id="KAI8032476.1"/>
    </source>
</evidence>
<comment type="caution">
    <text evidence="1">The sequence shown here is derived from an EMBL/GenBank/DDBJ whole genome shotgun (WGS) entry which is preliminary data.</text>
</comment>
<accession>A0ACC0J4K2</accession>
<protein>
    <submittedName>
        <fullName evidence="1">Protein lin-12</fullName>
    </submittedName>
</protein>
<name>A0ACC0J4K2_9ERIC</name>
<keyword evidence="2" id="KW-1185">Reference proteome</keyword>
<sequence length="662" mass="75132">MASSSICFYLEKYPYPSESKVEEYVTEKLSDSNYKEWRELMIEFIESQDLEGFIYGTVEAPLEMVPVPVPVPYAGGGDSGGGGGDSTSSGKNYIKNEEYKYWKKSNDLVRDWIFKTLAKDTAKRVLRFKNAKAVAVWTALEYFKSRYVALHRAAIEGDWEMASKFIEKEPDNTAVRAAITADLETALIVAVKSNQRNNFVKKLVEEHMSQEDLALSDSRKMTALHRAAEAGNMEAAKLLVKNNQNLPNVETYDKQIPLFLAAARGHRQMLLYLLSVTTIDGNTHYLSQLLSKNGLLPLSQNKPKSLKPFEGEPGFRILHQLTINGLYDIALALLQDKPELACFIPEKEKDLQFHSLMAIAQKPSSFQSGTSFQFWQKLIYSCVPVKLEKNADHHSRGDIENPVNCITSGVVEAKERVHSMFWEVIQNFVPCIKHNREKKMIHNQAQELVKFLCNEIVKSNYSKAGKIFSLPLVQATSVGIHEIIEAILRSYPDAISLQNQKKQSIFHQAIVYHHEKVFNLIHQVEESRTIFLSQLDESKNNALHLARYMAPQQQFYLRAGAALQMQRELHWFKEVKKLVVPRSKEERNDKEMTPAEVFTDTHNDLVKEGERWMKDTANACTIVAALIATVVFAAAITIPGGNNSHGNPIFLQTSMLHNLWHI</sequence>
<dbReference type="EMBL" id="CM045758">
    <property type="protein sequence ID" value="KAI8032476.1"/>
    <property type="molecule type" value="Genomic_DNA"/>
</dbReference>